<dbReference type="EMBL" id="KB207137">
    <property type="protein sequence ID" value="ELP84362.1"/>
    <property type="molecule type" value="Genomic_DNA"/>
</dbReference>
<dbReference type="VEuPathDB" id="AmoebaDB:EIN_115290"/>
<dbReference type="KEGG" id="eiv:EIN_115290"/>
<gene>
    <name evidence="1" type="ORF">EIN_115290</name>
</gene>
<accession>L7FLP6</accession>
<reference evidence="1 2" key="1">
    <citation type="submission" date="2012-10" db="EMBL/GenBank/DDBJ databases">
        <authorList>
            <person name="Zafar N."/>
            <person name="Inman J."/>
            <person name="Hall N."/>
            <person name="Lorenzi H."/>
            <person name="Caler E."/>
        </authorList>
    </citation>
    <scope>NUCLEOTIDE SEQUENCE [LARGE SCALE GENOMIC DNA]</scope>
    <source>
        <strain evidence="1 2">IP1</strain>
    </source>
</reference>
<evidence type="ECO:0000313" key="1">
    <source>
        <dbReference type="EMBL" id="ELP84362.1"/>
    </source>
</evidence>
<proteinExistence type="predicted"/>
<dbReference type="RefSeq" id="XP_004183708.1">
    <property type="nucleotide sequence ID" value="XM_004183660.1"/>
</dbReference>
<keyword evidence="2" id="KW-1185">Reference proteome</keyword>
<name>L7FLP6_ENTIV</name>
<protein>
    <submittedName>
        <fullName evidence="1">Uncharacterized protein</fullName>
    </submittedName>
</protein>
<dbReference type="GeneID" id="14883338"/>
<dbReference type="Proteomes" id="UP000014680">
    <property type="component" value="Unassembled WGS sequence"/>
</dbReference>
<organism evidence="1 2">
    <name type="scientific">Entamoeba invadens IP1</name>
    <dbReference type="NCBI Taxonomy" id="370355"/>
    <lineage>
        <taxon>Eukaryota</taxon>
        <taxon>Amoebozoa</taxon>
        <taxon>Evosea</taxon>
        <taxon>Archamoebae</taxon>
        <taxon>Mastigamoebida</taxon>
        <taxon>Entamoebidae</taxon>
        <taxon>Entamoeba</taxon>
    </lineage>
</organism>
<evidence type="ECO:0000313" key="2">
    <source>
        <dbReference type="Proteomes" id="UP000014680"/>
    </source>
</evidence>
<sequence>MGSSVVSRLVGMKYPVGVMSQKDDVEDEVKKATKRRKMEILELKDQDGAIDAAKLEELSVCMVTKRVVEIIQSFKIACVNNNTSAFHMCGYVKKPIGKEKEGTYDVRIFYCREYAFRIREFLGEQVCVVPVAFPGRRSNLNIDKNEGTSK</sequence>
<dbReference type="AlphaFoldDB" id="L7FLP6"/>